<proteinExistence type="predicted"/>
<dbReference type="PANTHER" id="PTHR42678">
    <property type="entry name" value="AMIDASE"/>
    <property type="match status" value="1"/>
</dbReference>
<gene>
    <name evidence="3" type="ORF">LTR24_010493</name>
</gene>
<evidence type="ECO:0000313" key="4">
    <source>
        <dbReference type="Proteomes" id="UP001345013"/>
    </source>
</evidence>
<dbReference type="InterPro" id="IPR023631">
    <property type="entry name" value="Amidase_dom"/>
</dbReference>
<name>A0ABR0JTS7_9EURO</name>
<feature type="domain" description="Amidase" evidence="2">
    <location>
        <begin position="79"/>
        <end position="377"/>
    </location>
</feature>
<protein>
    <recommendedName>
        <fullName evidence="2">Amidase domain-containing protein</fullName>
    </recommendedName>
</protein>
<dbReference type="SUPFAM" id="SSF75304">
    <property type="entry name" value="Amidase signature (AS) enzymes"/>
    <property type="match status" value="1"/>
</dbReference>
<reference evidence="3 4" key="1">
    <citation type="submission" date="2023-08" db="EMBL/GenBank/DDBJ databases">
        <title>Black Yeasts Isolated from many extreme environments.</title>
        <authorList>
            <person name="Coleine C."/>
            <person name="Stajich J.E."/>
            <person name="Selbmann L."/>
        </authorList>
    </citation>
    <scope>NUCLEOTIDE SEQUENCE [LARGE SCALE GENOMIC DNA]</scope>
    <source>
        <strain evidence="3 4">CCFEE 5885</strain>
    </source>
</reference>
<accession>A0ABR0JTS7</accession>
<keyword evidence="4" id="KW-1185">Reference proteome</keyword>
<feature type="signal peptide" evidence="1">
    <location>
        <begin position="1"/>
        <end position="23"/>
    </location>
</feature>
<sequence length="587" mass="63907">MVCFLASSTAWTALIAFALSIHAQNILPSTQASLFPLRENERTPDLFPMPPCGSFKLEEATIDDMQQAMSQGSLSSVQLTLCYMQRIYQLQSYTNSLLQFNPDVLQIASSLDAERKAGHVRSPLHGIPFTVKDNIASKDNMETTAGSWTLLGSIVPRDAHVVRQLREKGAVLLGKATLSEWADMRSSNYSEGYSARGGQVRSAYNFTVNPGGSSSGSAVAVGSNAIPFSVGTETDGSIINPAMRNAVVGFKPSVGLTSRAGVVPESEHQDSVGTFARTVRDAVYALDAIYDPDSNDNYTSAQKGHTPDGGYAQYLTNKSSLANATFGIPWNSFWVYADEEQLATLLAIVDLIASAGATIINETEILDYETIVSPNGWDWDFGTTRGFPNESEFTVVKVDFYNNIATYLSELTNTDIHNLSDIVQYNYNNDGTEGGNPWPQGNPAFWSGQDAFLASLETGGVQDETYFQALEFTQTKCKNGIDHALTAYSDSPLSGLLVPPQVGQSYQIAAQAQYPVITVPAGYHDREGDHGMPYGLALIQTMWAEAELVRWGSAIENLINTEGQALGVGRRRPRWLGYKERNVPVPF</sequence>
<dbReference type="Gene3D" id="3.90.1300.10">
    <property type="entry name" value="Amidase signature (AS) domain"/>
    <property type="match status" value="1"/>
</dbReference>
<dbReference type="Pfam" id="PF01425">
    <property type="entry name" value="Amidase"/>
    <property type="match status" value="1"/>
</dbReference>
<organism evidence="3 4">
    <name type="scientific">Lithohypha guttulata</name>
    <dbReference type="NCBI Taxonomy" id="1690604"/>
    <lineage>
        <taxon>Eukaryota</taxon>
        <taxon>Fungi</taxon>
        <taxon>Dikarya</taxon>
        <taxon>Ascomycota</taxon>
        <taxon>Pezizomycotina</taxon>
        <taxon>Eurotiomycetes</taxon>
        <taxon>Chaetothyriomycetidae</taxon>
        <taxon>Chaetothyriales</taxon>
        <taxon>Trichomeriaceae</taxon>
        <taxon>Lithohypha</taxon>
    </lineage>
</organism>
<comment type="caution">
    <text evidence="3">The sequence shown here is derived from an EMBL/GenBank/DDBJ whole genome shotgun (WGS) entry which is preliminary data.</text>
</comment>
<dbReference type="InterPro" id="IPR036928">
    <property type="entry name" value="AS_sf"/>
</dbReference>
<dbReference type="Proteomes" id="UP001345013">
    <property type="component" value="Unassembled WGS sequence"/>
</dbReference>
<evidence type="ECO:0000259" key="2">
    <source>
        <dbReference type="Pfam" id="PF01425"/>
    </source>
</evidence>
<dbReference type="EMBL" id="JAVRRG010000340">
    <property type="protein sequence ID" value="KAK5072264.1"/>
    <property type="molecule type" value="Genomic_DNA"/>
</dbReference>
<evidence type="ECO:0000313" key="3">
    <source>
        <dbReference type="EMBL" id="KAK5072264.1"/>
    </source>
</evidence>
<evidence type="ECO:0000256" key="1">
    <source>
        <dbReference type="SAM" id="SignalP"/>
    </source>
</evidence>
<feature type="chain" id="PRO_5047324250" description="Amidase domain-containing protein" evidence="1">
    <location>
        <begin position="24"/>
        <end position="587"/>
    </location>
</feature>
<dbReference type="PANTHER" id="PTHR42678:SF37">
    <property type="entry name" value="AMIDASE C869.01-RELATED"/>
    <property type="match status" value="1"/>
</dbReference>
<keyword evidence="1" id="KW-0732">Signal</keyword>